<evidence type="ECO:0000313" key="2">
    <source>
        <dbReference type="Proteomes" id="UP001165124"/>
    </source>
</evidence>
<dbReference type="RefSeq" id="WP_146150313.1">
    <property type="nucleotide sequence ID" value="NZ_BSRZ01000011.1"/>
</dbReference>
<protein>
    <submittedName>
        <fullName evidence="1">Uncharacterized protein</fullName>
    </submittedName>
</protein>
<accession>A0A9W6Q059</accession>
<name>A0A9W6Q059_9ACTN</name>
<dbReference type="AlphaFoldDB" id="A0A9W6Q059"/>
<proteinExistence type="predicted"/>
<comment type="caution">
    <text evidence="1">The sequence shown here is derived from an EMBL/GenBank/DDBJ whole genome shotgun (WGS) entry which is preliminary data.</text>
</comment>
<dbReference type="EMBL" id="BSRZ01000011">
    <property type="protein sequence ID" value="GLW65892.1"/>
    <property type="molecule type" value="Genomic_DNA"/>
</dbReference>
<organism evidence="1 2">
    <name type="scientific">Actinomadura rubrobrunea</name>
    <dbReference type="NCBI Taxonomy" id="115335"/>
    <lineage>
        <taxon>Bacteria</taxon>
        <taxon>Bacillati</taxon>
        <taxon>Actinomycetota</taxon>
        <taxon>Actinomycetes</taxon>
        <taxon>Streptosporangiales</taxon>
        <taxon>Thermomonosporaceae</taxon>
        <taxon>Actinomadura</taxon>
    </lineage>
</organism>
<evidence type="ECO:0000313" key="1">
    <source>
        <dbReference type="EMBL" id="GLW65892.1"/>
    </source>
</evidence>
<gene>
    <name evidence="1" type="ORF">Arub01_41360</name>
</gene>
<dbReference type="Proteomes" id="UP001165124">
    <property type="component" value="Unassembled WGS sequence"/>
</dbReference>
<reference evidence="1" key="1">
    <citation type="submission" date="2023-02" db="EMBL/GenBank/DDBJ databases">
        <title>Actinomadura rubrobrunea NBRC 14622.</title>
        <authorList>
            <person name="Ichikawa N."/>
            <person name="Sato H."/>
            <person name="Tonouchi N."/>
        </authorList>
    </citation>
    <scope>NUCLEOTIDE SEQUENCE</scope>
    <source>
        <strain evidence="1">NBRC 14622</strain>
    </source>
</reference>
<keyword evidence="2" id="KW-1185">Reference proteome</keyword>
<sequence length="206" mass="23025">MSFGTYARRVRDESLPAGLRYRALRCSVARYHPLGFHATWAYVTAVARPSPDIHRDVSAWVRALDVLEESRAVWLAEVEAFAAARRAGKAAGRRMPTKADKAIFVRPRWPGAVSRLGLVAAVADRHRWFRRLPLPDRPSEGHLALRGLLDEAATSYLAELGSLEPDERESVVAAARQVEQAAHPRPAELELWRRFAALLRYAAEAV</sequence>